<organism evidence="1">
    <name type="scientific">Arundo donax</name>
    <name type="common">Giant reed</name>
    <name type="synonym">Donax arundinaceus</name>
    <dbReference type="NCBI Taxonomy" id="35708"/>
    <lineage>
        <taxon>Eukaryota</taxon>
        <taxon>Viridiplantae</taxon>
        <taxon>Streptophyta</taxon>
        <taxon>Embryophyta</taxon>
        <taxon>Tracheophyta</taxon>
        <taxon>Spermatophyta</taxon>
        <taxon>Magnoliopsida</taxon>
        <taxon>Liliopsida</taxon>
        <taxon>Poales</taxon>
        <taxon>Poaceae</taxon>
        <taxon>PACMAD clade</taxon>
        <taxon>Arundinoideae</taxon>
        <taxon>Arundineae</taxon>
        <taxon>Arundo</taxon>
    </lineage>
</organism>
<evidence type="ECO:0000313" key="1">
    <source>
        <dbReference type="EMBL" id="JAE30005.1"/>
    </source>
</evidence>
<dbReference type="EMBL" id="GBRH01167891">
    <property type="protein sequence ID" value="JAE30005.1"/>
    <property type="molecule type" value="Transcribed_RNA"/>
</dbReference>
<sequence length="53" mass="6165">MILCQLLIKDMCFVQKSCLVDDFPYGDRPLFLNLPICGARKLNYFGRYHPKVA</sequence>
<reference evidence="1" key="2">
    <citation type="journal article" date="2015" name="Data Brief">
        <title>Shoot transcriptome of the giant reed, Arundo donax.</title>
        <authorList>
            <person name="Barrero R.A."/>
            <person name="Guerrero F.D."/>
            <person name="Moolhuijzen P."/>
            <person name="Goolsby J.A."/>
            <person name="Tidwell J."/>
            <person name="Bellgard S.E."/>
            <person name="Bellgard M.I."/>
        </authorList>
    </citation>
    <scope>NUCLEOTIDE SEQUENCE</scope>
    <source>
        <tissue evidence="1">Shoot tissue taken approximately 20 cm above the soil surface</tissue>
    </source>
</reference>
<reference evidence="1" key="1">
    <citation type="submission" date="2014-09" db="EMBL/GenBank/DDBJ databases">
        <authorList>
            <person name="Magalhaes I.L.F."/>
            <person name="Oliveira U."/>
            <person name="Santos F.R."/>
            <person name="Vidigal T.H.D.A."/>
            <person name="Brescovit A.D."/>
            <person name="Santos A.J."/>
        </authorList>
    </citation>
    <scope>NUCLEOTIDE SEQUENCE</scope>
    <source>
        <tissue evidence="1">Shoot tissue taken approximately 20 cm above the soil surface</tissue>
    </source>
</reference>
<proteinExistence type="predicted"/>
<accession>A0A0A9GYC5</accession>
<name>A0A0A9GYC5_ARUDO</name>
<dbReference type="AlphaFoldDB" id="A0A0A9GYC5"/>
<protein>
    <submittedName>
        <fullName evidence="1">Uncharacterized protein</fullName>
    </submittedName>
</protein>